<feature type="domain" description="CBS" evidence="3">
    <location>
        <begin position="77"/>
        <end position="132"/>
    </location>
</feature>
<dbReference type="PANTHER" id="PTHR43080:SF2">
    <property type="entry name" value="CBS DOMAIN-CONTAINING PROTEIN"/>
    <property type="match status" value="1"/>
</dbReference>
<evidence type="ECO:0000313" key="4">
    <source>
        <dbReference type="EMBL" id="RIH91195.1"/>
    </source>
</evidence>
<reference evidence="4 5" key="1">
    <citation type="submission" date="2018-08" db="EMBL/GenBank/DDBJ databases">
        <title>Meiothermus granaticius genome AF-68 sequencing project.</title>
        <authorList>
            <person name="Da Costa M.S."/>
            <person name="Albuquerque L."/>
            <person name="Raposo P."/>
            <person name="Froufe H.J.C."/>
            <person name="Barroso C.S."/>
            <person name="Egas C."/>
        </authorList>
    </citation>
    <scope>NUCLEOTIDE SEQUENCE [LARGE SCALE GENOMIC DNA]</scope>
    <source>
        <strain evidence="4 5">AF-68</strain>
    </source>
</reference>
<sequence length="145" mass="15798">MAATVRQLLQAKGGSVVTVSPQATVFEALEAMAKHDIGALLVTDESGLRGIFSERDYARKIVLMGRFSRDTKVEEVMSTDLVTIAPEATVAECMNLMTHHRIRHLPVLDKGVLVGVISIGDVVKAIMSQQELMISELESYITGSR</sequence>
<evidence type="ECO:0000259" key="3">
    <source>
        <dbReference type="PROSITE" id="PS51371"/>
    </source>
</evidence>
<evidence type="ECO:0000256" key="1">
    <source>
        <dbReference type="ARBA" id="ARBA00023122"/>
    </source>
</evidence>
<dbReference type="Proteomes" id="UP000266178">
    <property type="component" value="Unassembled WGS sequence"/>
</dbReference>
<dbReference type="InterPro" id="IPR046342">
    <property type="entry name" value="CBS_dom_sf"/>
</dbReference>
<dbReference type="PROSITE" id="PS51371">
    <property type="entry name" value="CBS"/>
    <property type="match status" value="2"/>
</dbReference>
<comment type="caution">
    <text evidence="4">The sequence shown here is derived from an EMBL/GenBank/DDBJ whole genome shotgun (WGS) entry which is preliminary data.</text>
</comment>
<dbReference type="SUPFAM" id="SSF54631">
    <property type="entry name" value="CBS-domain pair"/>
    <property type="match status" value="1"/>
</dbReference>
<dbReference type="AlphaFoldDB" id="A0A399F639"/>
<keyword evidence="5" id="KW-1185">Reference proteome</keyword>
<dbReference type="CDD" id="cd04623">
    <property type="entry name" value="CBS_pair_bac_euk"/>
    <property type="match status" value="1"/>
</dbReference>
<protein>
    <submittedName>
        <fullName evidence="4">Hypoxic response protein 1</fullName>
    </submittedName>
</protein>
<dbReference type="OrthoDB" id="9802114at2"/>
<dbReference type="Pfam" id="PF00571">
    <property type="entry name" value="CBS"/>
    <property type="match status" value="2"/>
</dbReference>
<dbReference type="Gene3D" id="3.10.580.10">
    <property type="entry name" value="CBS-domain"/>
    <property type="match status" value="1"/>
</dbReference>
<dbReference type="InterPro" id="IPR044725">
    <property type="entry name" value="CBSX3_CBS_dom"/>
</dbReference>
<dbReference type="PANTHER" id="PTHR43080">
    <property type="entry name" value="CBS DOMAIN-CONTAINING PROTEIN CBSX3, MITOCHONDRIAL"/>
    <property type="match status" value="1"/>
</dbReference>
<dbReference type="EMBL" id="QWLB01000054">
    <property type="protein sequence ID" value="RIH91195.1"/>
    <property type="molecule type" value="Genomic_DNA"/>
</dbReference>
<feature type="domain" description="CBS" evidence="3">
    <location>
        <begin position="10"/>
        <end position="71"/>
    </location>
</feature>
<name>A0A399F639_9DEIN</name>
<keyword evidence="1 2" id="KW-0129">CBS domain</keyword>
<evidence type="ECO:0000256" key="2">
    <source>
        <dbReference type="PROSITE-ProRule" id="PRU00703"/>
    </source>
</evidence>
<gene>
    <name evidence="4" type="primary">hrp1_2</name>
    <name evidence="4" type="ORF">Mgrana_02923</name>
</gene>
<proteinExistence type="predicted"/>
<dbReference type="SMART" id="SM00116">
    <property type="entry name" value="CBS"/>
    <property type="match status" value="2"/>
</dbReference>
<accession>A0A399F639</accession>
<evidence type="ECO:0000313" key="5">
    <source>
        <dbReference type="Proteomes" id="UP000266178"/>
    </source>
</evidence>
<dbReference type="InterPro" id="IPR000644">
    <property type="entry name" value="CBS_dom"/>
</dbReference>
<organism evidence="4 5">
    <name type="scientific">Meiothermus granaticius NBRC 107808</name>
    <dbReference type="NCBI Taxonomy" id="1227551"/>
    <lineage>
        <taxon>Bacteria</taxon>
        <taxon>Thermotogati</taxon>
        <taxon>Deinococcota</taxon>
        <taxon>Deinococci</taxon>
        <taxon>Thermales</taxon>
        <taxon>Thermaceae</taxon>
        <taxon>Meiothermus</taxon>
    </lineage>
</organism>
<dbReference type="InterPro" id="IPR051257">
    <property type="entry name" value="Diverse_CBS-Domain"/>
</dbReference>
<dbReference type="RefSeq" id="WP_119358362.1">
    <property type="nucleotide sequence ID" value="NZ_BJXM01000011.1"/>
</dbReference>